<accession>A0ABP6X340</accession>
<feature type="compositionally biased region" description="Polar residues" evidence="1">
    <location>
        <begin position="75"/>
        <end position="89"/>
    </location>
</feature>
<keyword evidence="6" id="KW-1185">Reference proteome</keyword>
<evidence type="ECO:0000259" key="4">
    <source>
        <dbReference type="PROSITE" id="PS50042"/>
    </source>
</evidence>
<protein>
    <recommendedName>
        <fullName evidence="4">Cyclic nucleotide-binding domain-containing protein</fullName>
    </recommendedName>
</protein>
<feature type="chain" id="PRO_5047043468" description="Cyclic nucleotide-binding domain-containing protein" evidence="3">
    <location>
        <begin position="35"/>
        <end position="379"/>
    </location>
</feature>
<comment type="caution">
    <text evidence="5">The sequence shown here is derived from an EMBL/GenBank/DDBJ whole genome shotgun (WGS) entry which is preliminary data.</text>
</comment>
<keyword evidence="2" id="KW-0812">Transmembrane</keyword>
<reference evidence="6" key="1">
    <citation type="journal article" date="2019" name="Int. J. Syst. Evol. Microbiol.">
        <title>The Global Catalogue of Microorganisms (GCM) 10K type strain sequencing project: providing services to taxonomists for standard genome sequencing and annotation.</title>
        <authorList>
            <consortium name="The Broad Institute Genomics Platform"/>
            <consortium name="The Broad Institute Genome Sequencing Center for Infectious Disease"/>
            <person name="Wu L."/>
            <person name="Ma J."/>
        </authorList>
    </citation>
    <scope>NUCLEOTIDE SEQUENCE [LARGE SCALE GENOMIC DNA]</scope>
    <source>
        <strain evidence="6">JCM 16898</strain>
    </source>
</reference>
<feature type="domain" description="Cyclic nucleotide-binding" evidence="4">
    <location>
        <begin position="352"/>
        <end position="379"/>
    </location>
</feature>
<feature type="transmembrane region" description="Helical" evidence="2">
    <location>
        <begin position="350"/>
        <end position="369"/>
    </location>
</feature>
<keyword evidence="3" id="KW-0732">Signal</keyword>
<dbReference type="PROSITE" id="PS50042">
    <property type="entry name" value="CNMP_BINDING_3"/>
    <property type="match status" value="1"/>
</dbReference>
<evidence type="ECO:0000313" key="6">
    <source>
        <dbReference type="Proteomes" id="UP001500689"/>
    </source>
</evidence>
<dbReference type="Proteomes" id="UP001500689">
    <property type="component" value="Unassembled WGS sequence"/>
</dbReference>
<evidence type="ECO:0000256" key="2">
    <source>
        <dbReference type="SAM" id="Phobius"/>
    </source>
</evidence>
<name>A0ABP6X340_9PSEU</name>
<feature type="signal peptide" evidence="3">
    <location>
        <begin position="1"/>
        <end position="34"/>
    </location>
</feature>
<sequence length="379" mass="38573">MGTRTGAAAGPKTVAKVLVTALATVPVLAVSATAAGAQTAPGAPAVDEKTGPVSFANIASVRLGGDPQHGGALITETQRSPLTPGQSRLGTDRVAVPKDDSERKTFGGNYEIDLGKYARPAESPYPAGVASRDHQVVATLEGTNVPSASAETNYALRDNTRGGAKPVDNTVLVLEGARTAVDCAAPGKVSGSTSLARLWVRGEDDQLRQAAMPGGGNSLRLANLRMGAPGEVPGASAKTTRSDVVVSRVTAFDQLVKQDGWRSGDVTAQAGWRLQITTHAHDDNDTQLQDVQTTIVLGGASCSIPKNFTPNAAGGTGTGATTQQPSVPTEVPAGYLGAAAAPSDDLRVPLGVGLLGGGLVFGSLAIVFGRRRSARSRGE</sequence>
<dbReference type="EMBL" id="BAAAZN010000011">
    <property type="protein sequence ID" value="GAA3560744.1"/>
    <property type="molecule type" value="Genomic_DNA"/>
</dbReference>
<keyword evidence="2" id="KW-0472">Membrane</keyword>
<organism evidence="5 6">
    <name type="scientific">Amycolatopsis ultiminotia</name>
    <dbReference type="NCBI Taxonomy" id="543629"/>
    <lineage>
        <taxon>Bacteria</taxon>
        <taxon>Bacillati</taxon>
        <taxon>Actinomycetota</taxon>
        <taxon>Actinomycetes</taxon>
        <taxon>Pseudonocardiales</taxon>
        <taxon>Pseudonocardiaceae</taxon>
        <taxon>Amycolatopsis</taxon>
    </lineage>
</organism>
<dbReference type="InterPro" id="IPR000595">
    <property type="entry name" value="cNMP-bd_dom"/>
</dbReference>
<proteinExistence type="predicted"/>
<evidence type="ECO:0000256" key="1">
    <source>
        <dbReference type="SAM" id="MobiDB-lite"/>
    </source>
</evidence>
<keyword evidence="2" id="KW-1133">Transmembrane helix</keyword>
<feature type="region of interest" description="Disordered" evidence="1">
    <location>
        <begin position="67"/>
        <end position="93"/>
    </location>
</feature>
<evidence type="ECO:0000256" key="3">
    <source>
        <dbReference type="SAM" id="SignalP"/>
    </source>
</evidence>
<gene>
    <name evidence="5" type="ORF">GCM10022222_50670</name>
</gene>
<evidence type="ECO:0000313" key="5">
    <source>
        <dbReference type="EMBL" id="GAA3560744.1"/>
    </source>
</evidence>